<evidence type="ECO:0000313" key="1">
    <source>
        <dbReference type="EMBL" id="ORJ56047.1"/>
    </source>
</evidence>
<reference evidence="1 2" key="1">
    <citation type="submission" date="2017-03" db="EMBL/GenBank/DDBJ databases">
        <title>Genome sequence of Geothermobacter sp. EPR-M, Deep-Sea Iron Reducer.</title>
        <authorList>
            <person name="Tully B."/>
            <person name="Savalia P."/>
            <person name="Abuyen K."/>
            <person name="Baughan C."/>
            <person name="Romero E."/>
            <person name="Ronkowski C."/>
            <person name="Torres B."/>
            <person name="Tremblay J."/>
            <person name="Trujillo A."/>
            <person name="Tyler M."/>
            <person name="Perez-Rodriguez I."/>
            <person name="Amend J."/>
        </authorList>
    </citation>
    <scope>NUCLEOTIDE SEQUENCE [LARGE SCALE GENOMIC DNA]</scope>
    <source>
        <strain evidence="1 2">EPR-M</strain>
    </source>
</reference>
<dbReference type="RefSeq" id="WP_085011527.1">
    <property type="nucleotide sequence ID" value="NZ_NAAD01000023.1"/>
</dbReference>
<dbReference type="Proteomes" id="UP000193136">
    <property type="component" value="Unassembled WGS sequence"/>
</dbReference>
<proteinExistence type="predicted"/>
<accession>A0A1X0XTA4</accession>
<protein>
    <recommendedName>
        <fullName evidence="3">Pre-16S rRNA nuclease</fullName>
    </recommendedName>
</protein>
<evidence type="ECO:0008006" key="3">
    <source>
        <dbReference type="Google" id="ProtNLM"/>
    </source>
</evidence>
<name>A0A1X0XTA4_9BACT</name>
<evidence type="ECO:0000313" key="2">
    <source>
        <dbReference type="Proteomes" id="UP000193136"/>
    </source>
</evidence>
<gene>
    <name evidence="1" type="ORF">B5V00_14425</name>
</gene>
<comment type="caution">
    <text evidence="1">The sequence shown here is derived from an EMBL/GenBank/DDBJ whole genome shotgun (WGS) entry which is preliminary data.</text>
</comment>
<dbReference type="AlphaFoldDB" id="A0A1X0XTA4"/>
<dbReference type="STRING" id="1969733.B5V00_14425"/>
<organism evidence="1 2">
    <name type="scientific">Geothermobacter hydrogeniphilus</name>
    <dbReference type="NCBI Taxonomy" id="1969733"/>
    <lineage>
        <taxon>Bacteria</taxon>
        <taxon>Pseudomonadati</taxon>
        <taxon>Thermodesulfobacteriota</taxon>
        <taxon>Desulfuromonadia</taxon>
        <taxon>Desulfuromonadales</taxon>
        <taxon>Geothermobacteraceae</taxon>
        <taxon>Geothermobacter</taxon>
    </lineage>
</organism>
<dbReference type="OrthoDB" id="1495259at2"/>
<dbReference type="EMBL" id="NAAD01000023">
    <property type="protein sequence ID" value="ORJ56047.1"/>
    <property type="molecule type" value="Genomic_DNA"/>
</dbReference>
<keyword evidence="2" id="KW-1185">Reference proteome</keyword>
<sequence>MALLAVDLGLRTGLACYGREGRLLWYRSSNFGRPGRLRRAIPGIVAAIPNLSHLVMEGGGPLAEIWRREAERQRLEILQFSAEQWRRDLLLPRQQRCGVDAKRHADELARQVIAWSGLKRPTSLRHDAAEAILVGLYAVRRLAWIPDATALPDALRG</sequence>